<dbReference type="GO" id="GO:0006629">
    <property type="term" value="P:lipid metabolic process"/>
    <property type="evidence" value="ECO:0007669"/>
    <property type="project" value="InterPro"/>
</dbReference>
<dbReference type="EMBL" id="FOMX01000036">
    <property type="protein sequence ID" value="SFF22371.1"/>
    <property type="molecule type" value="Genomic_DNA"/>
</dbReference>
<dbReference type="Pfam" id="PF16670">
    <property type="entry name" value="PI-PLC-C1"/>
    <property type="match status" value="1"/>
</dbReference>
<dbReference type="InterPro" id="IPR000772">
    <property type="entry name" value="Ricin_B_lectin"/>
</dbReference>
<feature type="signal peptide" evidence="1">
    <location>
        <begin position="1"/>
        <end position="26"/>
    </location>
</feature>
<sequence length="462" mass="52100">MTHSKICSLALLAGLAVAAAPVTALADAPSALEYWWSDSYNDVYFARPHNTYGDTEKYPNLDFALWDGFYALELDIHEYKQVGGVKQFPVKHDFLDSDTGNNCRWGQGGYLRDCLHDIRNWSDYNPGHLPITVQIDLKAISPYAWGDAQYDELHAQVAEVLGSKLYRPNELRAWTGYDSLRQGVYFQGWPSLSALQGKVIVLIMGGPTGDKNDYQENYVRRYHYNANFFVCPNADSPADFDWWGNANDFDEYDTNKWVICGNVGSPAGWDSIAARADANRQLLNLWSNDYEYDEFWRMYLAIGWGASMISRDSADTFDDKLPLVGLRGSVPVQFQMVNDASSKCVDVWNGAYSNGTDIIQWSCNGDPNQAWIYTGAGQLRSAGNTAYCYDIEGGNGNLGDRHHIWKCDGGESEKWRLDKNGSFRGMKGRCMDVPNSSAADGVQLWHYDCNDTGAQRFQLNWW</sequence>
<organism evidence="3 4">
    <name type="scientific">Nannocystis exedens</name>
    <dbReference type="NCBI Taxonomy" id="54"/>
    <lineage>
        <taxon>Bacteria</taxon>
        <taxon>Pseudomonadati</taxon>
        <taxon>Myxococcota</taxon>
        <taxon>Polyangia</taxon>
        <taxon>Nannocystales</taxon>
        <taxon>Nannocystaceae</taxon>
        <taxon>Nannocystis</taxon>
    </lineage>
</organism>
<dbReference type="Pfam" id="PF00652">
    <property type="entry name" value="Ricin_B_lectin"/>
    <property type="match status" value="1"/>
</dbReference>
<dbReference type="AlphaFoldDB" id="A0A1I2H0W8"/>
<evidence type="ECO:0000259" key="2">
    <source>
        <dbReference type="SMART" id="SM00458"/>
    </source>
</evidence>
<dbReference type="SUPFAM" id="SSF50370">
    <property type="entry name" value="Ricin B-like lectins"/>
    <property type="match status" value="1"/>
</dbReference>
<dbReference type="InterPro" id="IPR035992">
    <property type="entry name" value="Ricin_B-like_lectins"/>
</dbReference>
<reference evidence="4" key="1">
    <citation type="submission" date="2016-10" db="EMBL/GenBank/DDBJ databases">
        <authorList>
            <person name="Varghese N."/>
            <person name="Submissions S."/>
        </authorList>
    </citation>
    <scope>NUCLEOTIDE SEQUENCE [LARGE SCALE GENOMIC DNA]</scope>
    <source>
        <strain evidence="4">ATCC 25963</strain>
    </source>
</reference>
<feature type="chain" id="PRO_5011532305" evidence="1">
    <location>
        <begin position="27"/>
        <end position="462"/>
    </location>
</feature>
<dbReference type="Gene3D" id="3.20.20.190">
    <property type="entry name" value="Phosphatidylinositol (PI) phosphodiesterase"/>
    <property type="match status" value="1"/>
</dbReference>
<dbReference type="GO" id="GO:0008081">
    <property type="term" value="F:phosphoric diester hydrolase activity"/>
    <property type="evidence" value="ECO:0007669"/>
    <property type="project" value="InterPro"/>
</dbReference>
<protein>
    <submittedName>
        <fullName evidence="3">Phosphoinositide phospholipase C, Ca2+-dependent</fullName>
    </submittedName>
</protein>
<name>A0A1I2H0W8_9BACT</name>
<dbReference type="CDD" id="cd00161">
    <property type="entry name" value="beta-trefoil_Ricin-like"/>
    <property type="match status" value="1"/>
</dbReference>
<dbReference type="STRING" id="54.SAMN02745121_07592"/>
<keyword evidence="1" id="KW-0732">Signal</keyword>
<gene>
    <name evidence="3" type="ORF">SAMN02745121_07592</name>
</gene>
<dbReference type="Gene3D" id="2.80.10.50">
    <property type="match status" value="2"/>
</dbReference>
<dbReference type="SMART" id="SM00458">
    <property type="entry name" value="RICIN"/>
    <property type="match status" value="1"/>
</dbReference>
<dbReference type="InterPro" id="IPR017946">
    <property type="entry name" value="PLC-like_Pdiesterase_TIM-brl"/>
</dbReference>
<dbReference type="Proteomes" id="UP000199400">
    <property type="component" value="Unassembled WGS sequence"/>
</dbReference>
<dbReference type="PROSITE" id="PS50231">
    <property type="entry name" value="RICIN_B_LECTIN"/>
    <property type="match status" value="1"/>
</dbReference>
<dbReference type="SUPFAM" id="SSF51695">
    <property type="entry name" value="PLC-like phosphodiesterases"/>
    <property type="match status" value="1"/>
</dbReference>
<keyword evidence="4" id="KW-1185">Reference proteome</keyword>
<accession>A0A1I2H0W8</accession>
<evidence type="ECO:0000313" key="3">
    <source>
        <dbReference type="EMBL" id="SFF22371.1"/>
    </source>
</evidence>
<evidence type="ECO:0000313" key="4">
    <source>
        <dbReference type="Proteomes" id="UP000199400"/>
    </source>
</evidence>
<proteinExistence type="predicted"/>
<evidence type="ECO:0000256" key="1">
    <source>
        <dbReference type="SAM" id="SignalP"/>
    </source>
</evidence>
<dbReference type="InterPro" id="IPR032075">
    <property type="entry name" value="PI-PLC-C1"/>
</dbReference>
<feature type="domain" description="Ricin B lectin" evidence="2">
    <location>
        <begin position="330"/>
        <end position="460"/>
    </location>
</feature>